<dbReference type="PANTHER" id="PTHR43177">
    <property type="entry name" value="PROTEIN NRFC"/>
    <property type="match status" value="1"/>
</dbReference>
<dbReference type="PROSITE" id="PS51379">
    <property type="entry name" value="4FE4S_FER_2"/>
    <property type="match status" value="3"/>
</dbReference>
<keyword evidence="5" id="KW-0249">Electron transport</keyword>
<evidence type="ECO:0000256" key="2">
    <source>
        <dbReference type="ARBA" id="ARBA00022485"/>
    </source>
</evidence>
<evidence type="ECO:0000256" key="5">
    <source>
        <dbReference type="ARBA" id="ARBA00022982"/>
    </source>
</evidence>
<dbReference type="Gene3D" id="3.30.70.20">
    <property type="match status" value="2"/>
</dbReference>
<dbReference type="PANTHER" id="PTHR43177:SF5">
    <property type="entry name" value="ANAEROBIC DIMETHYL SULFOXIDE REDUCTASE CHAIN B-RELATED"/>
    <property type="match status" value="1"/>
</dbReference>
<dbReference type="STRING" id="584708.Apau_0528"/>
<dbReference type="eggNOG" id="COG1142">
    <property type="taxonomic scope" value="Bacteria"/>
</dbReference>
<evidence type="ECO:0000256" key="4">
    <source>
        <dbReference type="ARBA" id="ARBA00022737"/>
    </source>
</evidence>
<proteinExistence type="predicted"/>
<dbReference type="SUPFAM" id="SSF54862">
    <property type="entry name" value="4Fe-4S ferredoxins"/>
    <property type="match status" value="1"/>
</dbReference>
<accession>E3D0E3</accession>
<protein>
    <submittedName>
        <fullName evidence="9">4Fe-4S ferredoxin iron-sulfur binding domain protein</fullName>
    </submittedName>
</protein>
<evidence type="ECO:0000256" key="7">
    <source>
        <dbReference type="ARBA" id="ARBA00023014"/>
    </source>
</evidence>
<dbReference type="Proteomes" id="UP000005096">
    <property type="component" value="Chromosome"/>
</dbReference>
<dbReference type="CDD" id="cd10550">
    <property type="entry name" value="DMSOR_beta_like"/>
    <property type="match status" value="1"/>
</dbReference>
<keyword evidence="3" id="KW-0479">Metal-binding</keyword>
<keyword evidence="4" id="KW-0677">Repeat</keyword>
<dbReference type="InterPro" id="IPR017896">
    <property type="entry name" value="4Fe4S_Fe-S-bd"/>
</dbReference>
<reference evidence="9 10" key="1">
    <citation type="journal article" date="2010" name="Stand. Genomic Sci.">
        <title>Non-contiguous finished genome sequence of Aminomonas paucivorans type strain (GLU-3).</title>
        <authorList>
            <person name="Pitluck S."/>
            <person name="Yasawong M."/>
            <person name="Held B."/>
            <person name="Lapidus A."/>
            <person name="Nolan M."/>
            <person name="Copeland A."/>
            <person name="Lucas S."/>
            <person name="Del Rio T.G."/>
            <person name="Tice H."/>
            <person name="Cheng J.F."/>
            <person name="Chertkov O."/>
            <person name="Goodwin L."/>
            <person name="Tapia R."/>
            <person name="Han C."/>
            <person name="Liolios K."/>
            <person name="Ivanova N."/>
            <person name="Mavromatis K."/>
            <person name="Ovchinnikova G."/>
            <person name="Pati A."/>
            <person name="Chen A."/>
            <person name="Palaniappan K."/>
            <person name="Land M."/>
            <person name="Hauser L."/>
            <person name="Chang Y.J."/>
            <person name="Jeffries C.D."/>
            <person name="Pukall R."/>
            <person name="Spring S."/>
            <person name="Rohde M."/>
            <person name="Sikorski J."/>
            <person name="Goker M."/>
            <person name="Woyke T."/>
            <person name="Bristow J."/>
            <person name="Eisen J.A."/>
            <person name="Markowitz V."/>
            <person name="Hugenholtz P."/>
            <person name="Kyrpides N.C."/>
            <person name="Klenk H.P."/>
        </authorList>
    </citation>
    <scope>NUCLEOTIDE SEQUENCE [LARGE SCALE GENOMIC DNA]</scope>
    <source>
        <strain evidence="9 10">DSM 12260</strain>
    </source>
</reference>
<evidence type="ECO:0000256" key="6">
    <source>
        <dbReference type="ARBA" id="ARBA00023004"/>
    </source>
</evidence>
<dbReference type="Pfam" id="PF13247">
    <property type="entry name" value="Fer4_11"/>
    <property type="match status" value="1"/>
</dbReference>
<feature type="domain" description="4Fe-4S ferredoxin-type" evidence="8">
    <location>
        <begin position="110"/>
        <end position="134"/>
    </location>
</feature>
<dbReference type="GO" id="GO:0046872">
    <property type="term" value="F:metal ion binding"/>
    <property type="evidence" value="ECO:0007669"/>
    <property type="project" value="UniProtKB-KW"/>
</dbReference>
<feature type="domain" description="4Fe-4S ferredoxin-type" evidence="8">
    <location>
        <begin position="3"/>
        <end position="33"/>
    </location>
</feature>
<keyword evidence="2" id="KW-0004">4Fe-4S</keyword>
<dbReference type="GO" id="GO:0051539">
    <property type="term" value="F:4 iron, 4 sulfur cluster binding"/>
    <property type="evidence" value="ECO:0007669"/>
    <property type="project" value="UniProtKB-KW"/>
</dbReference>
<dbReference type="PROSITE" id="PS00198">
    <property type="entry name" value="4FE4S_FER_1"/>
    <property type="match status" value="1"/>
</dbReference>
<evidence type="ECO:0000313" key="9">
    <source>
        <dbReference type="EMBL" id="EFQ22962.1"/>
    </source>
</evidence>
<evidence type="ECO:0000259" key="8">
    <source>
        <dbReference type="PROSITE" id="PS51379"/>
    </source>
</evidence>
<dbReference type="AlphaFoldDB" id="E3D0E3"/>
<feature type="domain" description="4Fe-4S ferredoxin-type" evidence="8">
    <location>
        <begin position="75"/>
        <end position="104"/>
    </location>
</feature>
<dbReference type="HOGENOM" id="CLU_043374_3_2_0"/>
<sequence length="158" mass="17555">MEKVLLVSPERCIACGSCELACSFCKEGEFRPAVSRIAVHRFEKGQNIPMTCFQCEDAACLKVCKTGALYRDADGVVQVDREKCIGCRMCVMACPFGNILYHREVKRVLKCDQCGGDPQCVAFCPTKAIEYLPAETANLNRKRNFAAKMAQALEEVKD</sequence>
<keyword evidence="6" id="KW-0408">Iron</keyword>
<evidence type="ECO:0000313" key="10">
    <source>
        <dbReference type="Proteomes" id="UP000005096"/>
    </source>
</evidence>
<keyword evidence="10" id="KW-1185">Reference proteome</keyword>
<dbReference type="EMBL" id="CM001022">
    <property type="protein sequence ID" value="EFQ22962.1"/>
    <property type="molecule type" value="Genomic_DNA"/>
</dbReference>
<dbReference type="PaxDb" id="584708-Apau_0528"/>
<evidence type="ECO:0000256" key="1">
    <source>
        <dbReference type="ARBA" id="ARBA00022448"/>
    </source>
</evidence>
<dbReference type="InterPro" id="IPR017900">
    <property type="entry name" value="4Fe4S_Fe_S_CS"/>
</dbReference>
<dbReference type="RefSeq" id="WP_006300116.1">
    <property type="nucleotide sequence ID" value="NZ_CM001022.1"/>
</dbReference>
<name>E3D0E3_9BACT</name>
<gene>
    <name evidence="9" type="ORF">Apau_0528</name>
</gene>
<dbReference type="OrthoDB" id="9810688at2"/>
<dbReference type="Pfam" id="PF00037">
    <property type="entry name" value="Fer4"/>
    <property type="match status" value="1"/>
</dbReference>
<dbReference type="InterPro" id="IPR050954">
    <property type="entry name" value="ET_IronSulfur_Cluster-Binding"/>
</dbReference>
<keyword evidence="1" id="KW-0813">Transport</keyword>
<keyword evidence="7" id="KW-0411">Iron-sulfur</keyword>
<organism evidence="9 10">
    <name type="scientific">Aminomonas paucivorans DSM 12260</name>
    <dbReference type="NCBI Taxonomy" id="584708"/>
    <lineage>
        <taxon>Bacteria</taxon>
        <taxon>Thermotogati</taxon>
        <taxon>Synergistota</taxon>
        <taxon>Synergistia</taxon>
        <taxon>Synergistales</taxon>
        <taxon>Synergistaceae</taxon>
        <taxon>Aminomonas</taxon>
    </lineage>
</organism>
<evidence type="ECO:0000256" key="3">
    <source>
        <dbReference type="ARBA" id="ARBA00022723"/>
    </source>
</evidence>